<accession>A0A167U079</accession>
<protein>
    <submittedName>
        <fullName evidence="1">Uncharacterized protein</fullName>
    </submittedName>
</protein>
<name>A0A167U079_9AGAM</name>
<sequence length="78" mass="9094">WDWKYRFMKEVFTSMIKLTLAANSPSYKTILDLDRKVHEKALPPTVNAGNADDEISTTWYLQDVYSRRPHADYVVSAQ</sequence>
<gene>
    <name evidence="1" type="ORF">FIBSPDRAFT_768908</name>
</gene>
<dbReference type="AlphaFoldDB" id="A0A167U079"/>
<dbReference type="Proteomes" id="UP000076532">
    <property type="component" value="Unassembled WGS sequence"/>
</dbReference>
<reference evidence="1 2" key="1">
    <citation type="journal article" date="2016" name="Mol. Biol. Evol.">
        <title>Comparative Genomics of Early-Diverging Mushroom-Forming Fungi Provides Insights into the Origins of Lignocellulose Decay Capabilities.</title>
        <authorList>
            <person name="Nagy L.G."/>
            <person name="Riley R."/>
            <person name="Tritt A."/>
            <person name="Adam C."/>
            <person name="Daum C."/>
            <person name="Floudas D."/>
            <person name="Sun H."/>
            <person name="Yadav J.S."/>
            <person name="Pangilinan J."/>
            <person name="Larsson K.H."/>
            <person name="Matsuura K."/>
            <person name="Barry K."/>
            <person name="Labutti K."/>
            <person name="Kuo R."/>
            <person name="Ohm R.A."/>
            <person name="Bhattacharya S.S."/>
            <person name="Shirouzu T."/>
            <person name="Yoshinaga Y."/>
            <person name="Martin F.M."/>
            <person name="Grigoriev I.V."/>
            <person name="Hibbett D.S."/>
        </authorList>
    </citation>
    <scope>NUCLEOTIDE SEQUENCE [LARGE SCALE GENOMIC DNA]</scope>
    <source>
        <strain evidence="1 2">CBS 109695</strain>
    </source>
</reference>
<dbReference type="STRING" id="436010.A0A167U079"/>
<evidence type="ECO:0000313" key="1">
    <source>
        <dbReference type="EMBL" id="KZP03465.1"/>
    </source>
</evidence>
<organism evidence="1 2">
    <name type="scientific">Athelia psychrophila</name>
    <dbReference type="NCBI Taxonomy" id="1759441"/>
    <lineage>
        <taxon>Eukaryota</taxon>
        <taxon>Fungi</taxon>
        <taxon>Dikarya</taxon>
        <taxon>Basidiomycota</taxon>
        <taxon>Agaricomycotina</taxon>
        <taxon>Agaricomycetes</taxon>
        <taxon>Agaricomycetidae</taxon>
        <taxon>Atheliales</taxon>
        <taxon>Atheliaceae</taxon>
        <taxon>Athelia</taxon>
    </lineage>
</organism>
<dbReference type="EMBL" id="KV418063">
    <property type="protein sequence ID" value="KZP03465.1"/>
    <property type="molecule type" value="Genomic_DNA"/>
</dbReference>
<proteinExistence type="predicted"/>
<keyword evidence="2" id="KW-1185">Reference proteome</keyword>
<evidence type="ECO:0000313" key="2">
    <source>
        <dbReference type="Proteomes" id="UP000076532"/>
    </source>
</evidence>
<feature type="non-terminal residue" evidence="1">
    <location>
        <position position="1"/>
    </location>
</feature>